<sequence>MTTTAKQCDVADIWWAMTEPHNHNQADTAVSDWAWILTNPDVNHSQAEVPAAIEWEWLLRQEPNNHSQAGVAKSSGR</sequence>
<evidence type="ECO:0000313" key="1">
    <source>
        <dbReference type="EMBL" id="GAA1659174.1"/>
    </source>
</evidence>
<evidence type="ECO:0000313" key="2">
    <source>
        <dbReference type="Proteomes" id="UP001500618"/>
    </source>
</evidence>
<proteinExistence type="predicted"/>
<protein>
    <submittedName>
        <fullName evidence="1">Uncharacterized protein</fullName>
    </submittedName>
</protein>
<gene>
    <name evidence="1" type="ORF">GCM10009765_05670</name>
</gene>
<organism evidence="1 2">
    <name type="scientific">Fodinicola feengrottensis</name>
    <dbReference type="NCBI Taxonomy" id="435914"/>
    <lineage>
        <taxon>Bacteria</taxon>
        <taxon>Bacillati</taxon>
        <taxon>Actinomycetota</taxon>
        <taxon>Actinomycetes</taxon>
        <taxon>Mycobacteriales</taxon>
        <taxon>Fodinicola</taxon>
    </lineage>
</organism>
<accession>A0ABN2FU69</accession>
<reference evidence="1 2" key="1">
    <citation type="journal article" date="2019" name="Int. J. Syst. Evol. Microbiol.">
        <title>The Global Catalogue of Microorganisms (GCM) 10K type strain sequencing project: providing services to taxonomists for standard genome sequencing and annotation.</title>
        <authorList>
            <consortium name="The Broad Institute Genomics Platform"/>
            <consortium name="The Broad Institute Genome Sequencing Center for Infectious Disease"/>
            <person name="Wu L."/>
            <person name="Ma J."/>
        </authorList>
    </citation>
    <scope>NUCLEOTIDE SEQUENCE [LARGE SCALE GENOMIC DNA]</scope>
    <source>
        <strain evidence="1 2">JCM 14718</strain>
    </source>
</reference>
<name>A0ABN2FU69_9ACTN</name>
<comment type="caution">
    <text evidence="1">The sequence shown here is derived from an EMBL/GenBank/DDBJ whole genome shotgun (WGS) entry which is preliminary data.</text>
</comment>
<dbReference type="RefSeq" id="WP_344306834.1">
    <property type="nucleotide sequence ID" value="NZ_BAAANY010000002.1"/>
</dbReference>
<dbReference type="Proteomes" id="UP001500618">
    <property type="component" value="Unassembled WGS sequence"/>
</dbReference>
<keyword evidence="2" id="KW-1185">Reference proteome</keyword>
<dbReference type="EMBL" id="BAAANY010000002">
    <property type="protein sequence ID" value="GAA1659174.1"/>
    <property type="molecule type" value="Genomic_DNA"/>
</dbReference>